<dbReference type="CDD" id="cd02619">
    <property type="entry name" value="Peptidase_C1"/>
    <property type="match status" value="1"/>
</dbReference>
<reference evidence="2" key="1">
    <citation type="journal article" date="2020" name="mSystems">
        <title>Genome- and Community-Level Interaction Insights into Carbon Utilization and Element Cycling Functions of Hydrothermarchaeota in Hydrothermal Sediment.</title>
        <authorList>
            <person name="Zhou Z."/>
            <person name="Liu Y."/>
            <person name="Xu W."/>
            <person name="Pan J."/>
            <person name="Luo Z.H."/>
            <person name="Li M."/>
        </authorList>
    </citation>
    <scope>NUCLEOTIDE SEQUENCE [LARGE SCALE GENOMIC DNA]</scope>
    <source>
        <strain evidence="2">HyVt-26</strain>
    </source>
</reference>
<dbReference type="EMBL" id="DRCV01000018">
    <property type="protein sequence ID" value="HDK37462.1"/>
    <property type="molecule type" value="Genomic_DNA"/>
</dbReference>
<gene>
    <name evidence="2" type="ORF">ENG92_00380</name>
</gene>
<feature type="domain" description="Peptidase C1A papain C-terminal" evidence="1">
    <location>
        <begin position="40"/>
        <end position="216"/>
    </location>
</feature>
<dbReference type="GO" id="GO:0006508">
    <property type="term" value="P:proteolysis"/>
    <property type="evidence" value="ECO:0007669"/>
    <property type="project" value="InterPro"/>
</dbReference>
<protein>
    <submittedName>
        <fullName evidence="2">Peptidase C1</fullName>
    </submittedName>
</protein>
<organism evidence="2">
    <name type="scientific">Thiolapillus brandeum</name>
    <dbReference type="NCBI Taxonomy" id="1076588"/>
    <lineage>
        <taxon>Bacteria</taxon>
        <taxon>Pseudomonadati</taxon>
        <taxon>Pseudomonadota</taxon>
        <taxon>Gammaproteobacteria</taxon>
        <taxon>Chromatiales</taxon>
        <taxon>Sedimenticolaceae</taxon>
        <taxon>Thiolapillus</taxon>
    </lineage>
</organism>
<dbReference type="InterPro" id="IPR029058">
    <property type="entry name" value="AB_hydrolase_fold"/>
</dbReference>
<sequence length="596" mass="67434">MPKTKWKKNASADVPDLRDWMYEPALIQLKKQLPPPRDQKILNQRSEGACTGFALAAAINLLYSKSNEDIRVSPRMLYEMAKRHDEWPGEDYDGSSLRGAIKGWSNMGVCRDELWPYRVSRKGDLTVRRAKEARNHTLGAYYRLRPQISHYHAALNEAGVIVVSAMAHAGWDNPENGRIRKQDELDGGHAFAVVGYDAEGFWVQNSWTAEWGDNGLALWTYEDWIENVMDAWVFRLALPTPSIFGLRPASSKLPEKEQATAKVPRSVIAGHFVHVDDDAYKESGRYWSTAFDVLETAKLVAESEKYDHLLLYVHGGLNSPVASAQRVAAMRKVFKQNRVYPFHVMYDTGLAEELKDVVLRKAEQTVGRVGGILDWADRFMEGLLRAPGTLLWEEMKRGACGAFATDGAATDAFGLFLRQFKKQGKSMKLHLVGHSTGAIAIGQLLRTLSRRQLQFETCSLMAPACTLDWYEQSYVPVLDAQGRLRIKDMAIYNLLDELEQDDTVTPLYHKSLLYLVSNAFERQKERPLLGMQKFADEVTRVGELPRIHYSNGATGKITRSTVHGGFDNDVYTMNHILKRVLDAAPLRPFKSEDLFY</sequence>
<proteinExistence type="predicted"/>
<dbReference type="AlphaFoldDB" id="A0A831NT10"/>
<dbReference type="GO" id="GO:0008234">
    <property type="term" value="F:cysteine-type peptidase activity"/>
    <property type="evidence" value="ECO:0007669"/>
    <property type="project" value="InterPro"/>
</dbReference>
<dbReference type="InterPro" id="IPR038765">
    <property type="entry name" value="Papain-like_cys_pep_sf"/>
</dbReference>
<dbReference type="Gene3D" id="3.90.70.10">
    <property type="entry name" value="Cysteine proteinases"/>
    <property type="match status" value="1"/>
</dbReference>
<dbReference type="Pfam" id="PF00112">
    <property type="entry name" value="Peptidase_C1"/>
    <property type="match status" value="1"/>
</dbReference>
<evidence type="ECO:0000259" key="1">
    <source>
        <dbReference type="Pfam" id="PF00112"/>
    </source>
</evidence>
<evidence type="ECO:0000313" key="2">
    <source>
        <dbReference type="EMBL" id="HDK37462.1"/>
    </source>
</evidence>
<dbReference type="InterPro" id="IPR000668">
    <property type="entry name" value="Peptidase_C1A_C"/>
</dbReference>
<dbReference type="SUPFAM" id="SSF54001">
    <property type="entry name" value="Cysteine proteinases"/>
    <property type="match status" value="1"/>
</dbReference>
<comment type="caution">
    <text evidence="2">The sequence shown here is derived from an EMBL/GenBank/DDBJ whole genome shotgun (WGS) entry which is preliminary data.</text>
</comment>
<accession>A0A831NT10</accession>
<name>A0A831NT10_9GAMM</name>
<dbReference type="SUPFAM" id="SSF53474">
    <property type="entry name" value="alpha/beta-Hydrolases"/>
    <property type="match status" value="1"/>
</dbReference>
<dbReference type="Proteomes" id="UP000885822">
    <property type="component" value="Unassembled WGS sequence"/>
</dbReference>